<comment type="pathway">
    <text evidence="2 9">Cofactor biosynthesis; adenosylcobalamin biosynthesis.</text>
</comment>
<organism evidence="10 11">
    <name type="scientific">Oricola thermophila</name>
    <dbReference type="NCBI Taxonomy" id="2742145"/>
    <lineage>
        <taxon>Bacteria</taxon>
        <taxon>Pseudomonadati</taxon>
        <taxon>Pseudomonadota</taxon>
        <taxon>Alphaproteobacteria</taxon>
        <taxon>Hyphomicrobiales</taxon>
        <taxon>Ahrensiaceae</taxon>
        <taxon>Oricola</taxon>
    </lineage>
</organism>
<dbReference type="PANTHER" id="PTHR34308">
    <property type="entry name" value="COBALAMIN BIOSYNTHESIS PROTEIN CBIB"/>
    <property type="match status" value="1"/>
</dbReference>
<feature type="transmembrane region" description="Helical" evidence="9">
    <location>
        <begin position="86"/>
        <end position="104"/>
    </location>
</feature>
<comment type="similarity">
    <text evidence="3 9">Belongs to the CobD/CbiB family.</text>
</comment>
<gene>
    <name evidence="9" type="primary">cobD</name>
    <name evidence="10" type="ORF">HTY61_02485</name>
</gene>
<accession>A0A6N1V8V0</accession>
<dbReference type="NCBIfam" id="TIGR00380">
    <property type="entry name" value="cobal_cbiB"/>
    <property type="match status" value="1"/>
</dbReference>
<evidence type="ECO:0000256" key="6">
    <source>
        <dbReference type="ARBA" id="ARBA00022692"/>
    </source>
</evidence>
<dbReference type="PANTHER" id="PTHR34308:SF1">
    <property type="entry name" value="COBALAMIN BIOSYNTHESIS PROTEIN CBIB"/>
    <property type="match status" value="1"/>
</dbReference>
<dbReference type="GO" id="GO:0009236">
    <property type="term" value="P:cobalamin biosynthetic process"/>
    <property type="evidence" value="ECO:0007669"/>
    <property type="project" value="UniProtKB-UniRule"/>
</dbReference>
<dbReference type="HAMAP" id="MF_00024">
    <property type="entry name" value="CobD_CbiB"/>
    <property type="match status" value="1"/>
</dbReference>
<keyword evidence="5 9" id="KW-0169">Cobalamin biosynthesis</keyword>
<evidence type="ECO:0000256" key="4">
    <source>
        <dbReference type="ARBA" id="ARBA00022475"/>
    </source>
</evidence>
<evidence type="ECO:0000256" key="5">
    <source>
        <dbReference type="ARBA" id="ARBA00022573"/>
    </source>
</evidence>
<dbReference type="InterPro" id="IPR004485">
    <property type="entry name" value="Cobalamin_biosynth_CobD/CbiB"/>
</dbReference>
<comment type="caution">
    <text evidence="9">Lacks conserved residue(s) required for the propagation of feature annotation.</text>
</comment>
<dbReference type="Pfam" id="PF03186">
    <property type="entry name" value="CobD_Cbib"/>
    <property type="match status" value="1"/>
</dbReference>
<comment type="subcellular location">
    <subcellularLocation>
        <location evidence="1 9">Cell membrane</location>
        <topology evidence="1 9">Multi-pass membrane protein</topology>
    </subcellularLocation>
</comment>
<evidence type="ECO:0000256" key="2">
    <source>
        <dbReference type="ARBA" id="ARBA00004953"/>
    </source>
</evidence>
<dbReference type="GO" id="GO:0015420">
    <property type="term" value="F:ABC-type vitamin B12 transporter activity"/>
    <property type="evidence" value="ECO:0007669"/>
    <property type="project" value="UniProtKB-UniRule"/>
</dbReference>
<evidence type="ECO:0000313" key="10">
    <source>
        <dbReference type="EMBL" id="QKV17411.1"/>
    </source>
</evidence>
<feature type="transmembrane region" description="Helical" evidence="9">
    <location>
        <begin position="60"/>
        <end position="80"/>
    </location>
</feature>
<dbReference type="KEGG" id="orm:HTY61_02485"/>
<evidence type="ECO:0000256" key="7">
    <source>
        <dbReference type="ARBA" id="ARBA00022989"/>
    </source>
</evidence>
<evidence type="ECO:0000313" key="11">
    <source>
        <dbReference type="Proteomes" id="UP000509367"/>
    </source>
</evidence>
<dbReference type="AlphaFoldDB" id="A0A6N1V8V0"/>
<keyword evidence="6 9" id="KW-0812">Transmembrane</keyword>
<comment type="function">
    <text evidence="9">Converts cobyric acid to cobinamide by the addition of aminopropanol on the F carboxylic group.</text>
</comment>
<dbReference type="UniPathway" id="UPA00148"/>
<evidence type="ECO:0000256" key="9">
    <source>
        <dbReference type="HAMAP-Rule" id="MF_00024"/>
    </source>
</evidence>
<reference evidence="10 11" key="1">
    <citation type="submission" date="2020-06" db="EMBL/GenBank/DDBJ databases">
        <title>Oricola thermophila sp. nov. isolated from a tidal sediments.</title>
        <authorList>
            <person name="Kwon K.K."/>
            <person name="Yang S.-H."/>
            <person name="Park M.-J."/>
        </authorList>
    </citation>
    <scope>NUCLEOTIDE SEQUENCE [LARGE SCALE GENOMIC DNA]</scope>
    <source>
        <strain evidence="10 11">MEBiC13590</strain>
    </source>
</reference>
<keyword evidence="7 9" id="KW-1133">Transmembrane helix</keyword>
<name>A0A6N1V8V0_9HYPH</name>
<keyword evidence="4 9" id="KW-1003">Cell membrane</keyword>
<evidence type="ECO:0000256" key="1">
    <source>
        <dbReference type="ARBA" id="ARBA00004651"/>
    </source>
</evidence>
<dbReference type="Proteomes" id="UP000509367">
    <property type="component" value="Chromosome"/>
</dbReference>
<evidence type="ECO:0000256" key="8">
    <source>
        <dbReference type="ARBA" id="ARBA00023136"/>
    </source>
</evidence>
<dbReference type="GO" id="GO:0048472">
    <property type="term" value="F:threonine-phosphate decarboxylase activity"/>
    <property type="evidence" value="ECO:0007669"/>
    <property type="project" value="InterPro"/>
</dbReference>
<evidence type="ECO:0000256" key="3">
    <source>
        <dbReference type="ARBA" id="ARBA00006263"/>
    </source>
</evidence>
<keyword evidence="11" id="KW-1185">Reference proteome</keyword>
<proteinExistence type="inferred from homology"/>
<dbReference type="GO" id="GO:0005886">
    <property type="term" value="C:plasma membrane"/>
    <property type="evidence" value="ECO:0007669"/>
    <property type="project" value="UniProtKB-SubCell"/>
</dbReference>
<dbReference type="RefSeq" id="WP_175275308.1">
    <property type="nucleotide sequence ID" value="NZ_CP054836.1"/>
</dbReference>
<protein>
    <recommendedName>
        <fullName evidence="9">Cobalamin biosynthesis protein CobD</fullName>
    </recommendedName>
</protein>
<feature type="transmembrane region" description="Helical" evidence="9">
    <location>
        <begin position="306"/>
        <end position="325"/>
    </location>
</feature>
<sequence>MYTGGHFTILLIAIIVDRLVGDPDIFWRRISHPVAWFGYLIDIFERTFNLESHSPRARRLLGTFAIVILVQFAVVVGHWMRMVLDFLPIVGVIAEIAVVSILIAQKSLADHVCAVAEGLRENGLSGGRSAVSRIVGRDPETLDEFGVSRAAIESLAENASDGVIAPVFWYAAAGLPGLLAYKMLNTADSMIGHRSERYRCFGWATARLDDLANWIPARLTGVLIALAAASLRGPARAKRVITVMWRDARLHRSPNAGWPEAAMAAAVGVALGGPRIYAGDVADEPFMNVSGGHSADAKDIDGAVRMFWRTMTVAAVAVAALAILLSI</sequence>
<dbReference type="EMBL" id="CP054836">
    <property type="protein sequence ID" value="QKV17411.1"/>
    <property type="molecule type" value="Genomic_DNA"/>
</dbReference>
<keyword evidence="8 9" id="KW-0472">Membrane</keyword>